<evidence type="ECO:0000313" key="2">
    <source>
        <dbReference type="Proteomes" id="UP000821865"/>
    </source>
</evidence>
<sequence>MAVQADKEDGFVILTKDDYREAIEKNFKAVELNQKKRKSIAIELLENSNLDTLQKATNKAEPTMTTYEMPANARERMLRLNIEEARGNLQELDISNCIVANPEDLLWYISGLQTLHTLKSLACPLSASFLLDSLLRSLENVIHLEFSLVDSREDAEEQLMKVRHIAHVANARRNRETKLRKVFVEVAGEENMQVLSAFLMYCPHVTDLHIHMVHITRSDVDVASCVRTVEGLRSLKVFTLTCEALLPTRPEPVWSLDLQYCAGIYGNVVFRKRNNWLNYALLRDLFRTSIAVLPGEPIVLVAFDTPDLEVWLDEAASQYDWSDLQSLCIALFSQNYDETVYPVVGAAYDAVLRDFFAKFSNLTELNVGSFHFGDGIDFTELLSTSALRRLRALCLPPCGMRQNCAVSRLAVTIGDIEDLDIRLNVGGRHQTCDSCSKQLLIQTAYASVFRVKTGHGRLTLCNVPNLASLDFLRNCHVAHLRYVDIDDKPRFDYMSLAKALCADVHVSLRSLVVKFGNIDFYDANFTTSLCTAVFLERLCLLSDTRLPPRFAEEMIKGMAIQLPSISYLHIHYVDEVGKEARLTWIRVLDDSAGKSQREQVIAGKPCIMCSTQTFIALSKPRRREL</sequence>
<proteinExistence type="predicted"/>
<dbReference type="Proteomes" id="UP000821865">
    <property type="component" value="Chromosome 11"/>
</dbReference>
<name>A0ACB8DJQ5_DERSI</name>
<evidence type="ECO:0000313" key="1">
    <source>
        <dbReference type="EMBL" id="KAH7970970.1"/>
    </source>
</evidence>
<gene>
    <name evidence="1" type="ORF">HPB49_017392</name>
</gene>
<protein>
    <submittedName>
        <fullName evidence="1">Uncharacterized protein</fullName>
    </submittedName>
</protein>
<dbReference type="EMBL" id="CM023480">
    <property type="protein sequence ID" value="KAH7970970.1"/>
    <property type="molecule type" value="Genomic_DNA"/>
</dbReference>
<accession>A0ACB8DJQ5</accession>
<comment type="caution">
    <text evidence="1">The sequence shown here is derived from an EMBL/GenBank/DDBJ whole genome shotgun (WGS) entry which is preliminary data.</text>
</comment>
<reference evidence="1" key="1">
    <citation type="submission" date="2020-05" db="EMBL/GenBank/DDBJ databases">
        <title>Large-scale comparative analyses of tick genomes elucidate their genetic diversity and vector capacities.</title>
        <authorList>
            <person name="Jia N."/>
            <person name="Wang J."/>
            <person name="Shi W."/>
            <person name="Du L."/>
            <person name="Sun Y."/>
            <person name="Zhan W."/>
            <person name="Jiang J."/>
            <person name="Wang Q."/>
            <person name="Zhang B."/>
            <person name="Ji P."/>
            <person name="Sakyi L.B."/>
            <person name="Cui X."/>
            <person name="Yuan T."/>
            <person name="Jiang B."/>
            <person name="Yang W."/>
            <person name="Lam T.T.-Y."/>
            <person name="Chang Q."/>
            <person name="Ding S."/>
            <person name="Wang X."/>
            <person name="Zhu J."/>
            <person name="Ruan X."/>
            <person name="Zhao L."/>
            <person name="Wei J."/>
            <person name="Que T."/>
            <person name="Du C."/>
            <person name="Cheng J."/>
            <person name="Dai P."/>
            <person name="Han X."/>
            <person name="Huang E."/>
            <person name="Gao Y."/>
            <person name="Liu J."/>
            <person name="Shao H."/>
            <person name="Ye R."/>
            <person name="Li L."/>
            <person name="Wei W."/>
            <person name="Wang X."/>
            <person name="Wang C."/>
            <person name="Yang T."/>
            <person name="Huo Q."/>
            <person name="Li W."/>
            <person name="Guo W."/>
            <person name="Chen H."/>
            <person name="Zhou L."/>
            <person name="Ni X."/>
            <person name="Tian J."/>
            <person name="Zhou Y."/>
            <person name="Sheng Y."/>
            <person name="Liu T."/>
            <person name="Pan Y."/>
            <person name="Xia L."/>
            <person name="Li J."/>
            <person name="Zhao F."/>
            <person name="Cao W."/>
        </authorList>
    </citation>
    <scope>NUCLEOTIDE SEQUENCE</scope>
    <source>
        <strain evidence="1">Dsil-2018</strain>
    </source>
</reference>
<organism evidence="1 2">
    <name type="scientific">Dermacentor silvarum</name>
    <name type="common">Tick</name>
    <dbReference type="NCBI Taxonomy" id="543639"/>
    <lineage>
        <taxon>Eukaryota</taxon>
        <taxon>Metazoa</taxon>
        <taxon>Ecdysozoa</taxon>
        <taxon>Arthropoda</taxon>
        <taxon>Chelicerata</taxon>
        <taxon>Arachnida</taxon>
        <taxon>Acari</taxon>
        <taxon>Parasitiformes</taxon>
        <taxon>Ixodida</taxon>
        <taxon>Ixodoidea</taxon>
        <taxon>Ixodidae</taxon>
        <taxon>Rhipicephalinae</taxon>
        <taxon>Dermacentor</taxon>
    </lineage>
</organism>
<keyword evidence="2" id="KW-1185">Reference proteome</keyword>